<dbReference type="Gene3D" id="1.20.1330.10">
    <property type="entry name" value="f41 fragment of flagellin, N-terminal domain"/>
    <property type="match status" value="1"/>
</dbReference>
<feature type="domain" description="Flagellin N-terminal" evidence="1">
    <location>
        <begin position="9"/>
        <end position="139"/>
    </location>
</feature>
<dbReference type="GO" id="GO:0005198">
    <property type="term" value="F:structural molecule activity"/>
    <property type="evidence" value="ECO:0007669"/>
    <property type="project" value="InterPro"/>
</dbReference>
<dbReference type="Proteomes" id="UP001300604">
    <property type="component" value="Chromosome"/>
</dbReference>
<evidence type="ECO:0000259" key="1">
    <source>
        <dbReference type="Pfam" id="PF00669"/>
    </source>
</evidence>
<dbReference type="KEGG" id="carl:PXC00_08580"/>
<reference evidence="2 3" key="1">
    <citation type="submission" date="2024-06" db="EMBL/GenBank/DDBJ databases">
        <title>Caproicibacterium argilliputei sp. nov, a novel caproic acid producing anaerobic bacterium isolated from pit mud.</title>
        <authorList>
            <person name="Xia S."/>
        </authorList>
    </citation>
    <scope>NUCLEOTIDE SEQUENCE [LARGE SCALE GENOMIC DNA]</scope>
    <source>
        <strain evidence="2 3">ZCY20-5</strain>
    </source>
</reference>
<keyword evidence="3" id="KW-1185">Reference proteome</keyword>
<organism evidence="2 3">
    <name type="scientific">Caproicibacterium argilliputei</name>
    <dbReference type="NCBI Taxonomy" id="3030016"/>
    <lineage>
        <taxon>Bacteria</taxon>
        <taxon>Bacillati</taxon>
        <taxon>Bacillota</taxon>
        <taxon>Clostridia</taxon>
        <taxon>Eubacteriales</taxon>
        <taxon>Oscillospiraceae</taxon>
        <taxon>Caproicibacterium</taxon>
    </lineage>
</organism>
<dbReference type="EMBL" id="CP135996">
    <property type="protein sequence ID" value="WOC31280.1"/>
    <property type="molecule type" value="Genomic_DNA"/>
</dbReference>
<dbReference type="InterPro" id="IPR013384">
    <property type="entry name" value="Flagell_FlgL"/>
</dbReference>
<dbReference type="InterPro" id="IPR001492">
    <property type="entry name" value="Flagellin"/>
</dbReference>
<accession>A0AA97D650</accession>
<proteinExistence type="predicted"/>
<keyword evidence="2" id="KW-0969">Cilium</keyword>
<evidence type="ECO:0000313" key="3">
    <source>
        <dbReference type="Proteomes" id="UP001300604"/>
    </source>
</evidence>
<dbReference type="Pfam" id="PF00669">
    <property type="entry name" value="Flagellin_N"/>
    <property type="match status" value="1"/>
</dbReference>
<protein>
    <submittedName>
        <fullName evidence="2">Flagellar hook-associated protein FlgL</fullName>
    </submittedName>
</protein>
<dbReference type="GO" id="GO:0009424">
    <property type="term" value="C:bacterial-type flagellum hook"/>
    <property type="evidence" value="ECO:0007669"/>
    <property type="project" value="InterPro"/>
</dbReference>
<sequence>MRVTNRSTTRNYLKYINNALNKQQETMDQIDSGYRVKSISDDVASGVQNMNTKAQLYKTNVYKSNVDSINDSLSTVESTMTEMHDLFTQLDTNLTKASTESTSTTSRKVYGQQFESVKTELLQLLNTQNNGKYLYGGSNNSSAPFTTDTDGNLVYNGIPVADIQQRSDGSYYYLDQNNNNQPTDVPMNDKVYMDIGLGIRMTGSSVDPQTAFDVSYSGPDILGFGTTSSGQQNNLFNVINQITKVLNNASDSTTTSDTAQLTDLGKQLKTMSDSFLTQITDIGAKSKFLTTISDRLEDTADTLDKKMSSLVGTDSSQAAIDQATNTAVVNALYRMGSSVIPTSLMDFLK</sequence>
<keyword evidence="2" id="KW-0966">Cell projection</keyword>
<keyword evidence="2" id="KW-0282">Flagellum</keyword>
<reference evidence="3" key="2">
    <citation type="submission" date="2024-06" db="EMBL/GenBank/DDBJ databases">
        <title>Caproicibacterium argilliputei sp. nov, a novel caproic acid producing anaerobic bacterium isolated from pit mud.</title>
        <authorList>
            <person name="Zeng C."/>
        </authorList>
    </citation>
    <scope>NUCLEOTIDE SEQUENCE [LARGE SCALE GENOMIC DNA]</scope>
    <source>
        <strain evidence="3">ZCY20-5</strain>
    </source>
</reference>
<gene>
    <name evidence="2" type="primary">flgL</name>
    <name evidence="2" type="ORF">PXC00_08580</name>
</gene>
<dbReference type="PANTHER" id="PTHR42792">
    <property type="entry name" value="FLAGELLIN"/>
    <property type="match status" value="1"/>
</dbReference>
<dbReference type="GO" id="GO:0071973">
    <property type="term" value="P:bacterial-type flagellum-dependent cell motility"/>
    <property type="evidence" value="ECO:0007669"/>
    <property type="project" value="InterPro"/>
</dbReference>
<dbReference type="PANTHER" id="PTHR42792:SF1">
    <property type="entry name" value="FLAGELLAR HOOK-ASSOCIATED PROTEIN 3"/>
    <property type="match status" value="1"/>
</dbReference>
<evidence type="ECO:0000313" key="2">
    <source>
        <dbReference type="EMBL" id="WOC31280.1"/>
    </source>
</evidence>
<dbReference type="NCBIfam" id="TIGR02550">
    <property type="entry name" value="flagell_flgL"/>
    <property type="match status" value="1"/>
</dbReference>
<reference evidence="3" key="3">
    <citation type="submission" date="2024-06" db="EMBL/GenBank/DDBJ databases">
        <authorList>
            <person name="Zeng C."/>
        </authorList>
    </citation>
    <scope>NUCLEOTIDE SEQUENCE [LARGE SCALE GENOMIC DNA]</scope>
    <source>
        <strain evidence="3">ZCY20-5</strain>
    </source>
</reference>
<dbReference type="InterPro" id="IPR001029">
    <property type="entry name" value="Flagellin_N"/>
</dbReference>
<dbReference type="AlphaFoldDB" id="A0AA97D650"/>
<name>A0AA97D650_9FIRM</name>
<dbReference type="RefSeq" id="WP_275843913.1">
    <property type="nucleotide sequence ID" value="NZ_CP135996.1"/>
</dbReference>
<dbReference type="SUPFAM" id="SSF64518">
    <property type="entry name" value="Phase 1 flagellin"/>
    <property type="match status" value="1"/>
</dbReference>